<keyword evidence="3" id="KW-0378">Hydrolase</keyword>
<feature type="domain" description="Enoyl-CoA hydratase/isomerase" evidence="4">
    <location>
        <begin position="35"/>
        <end position="369"/>
    </location>
</feature>
<evidence type="ECO:0000256" key="2">
    <source>
        <dbReference type="ARBA" id="ARBA00011915"/>
    </source>
</evidence>
<keyword evidence="6" id="KW-1185">Reference proteome</keyword>
<evidence type="ECO:0000256" key="1">
    <source>
        <dbReference type="ARBA" id="ARBA00001709"/>
    </source>
</evidence>
<dbReference type="InterPro" id="IPR029045">
    <property type="entry name" value="ClpP/crotonase-like_dom_sf"/>
</dbReference>
<dbReference type="AlphaFoldDB" id="A0A4Q7TXS8"/>
<evidence type="ECO:0000256" key="3">
    <source>
        <dbReference type="ARBA" id="ARBA00022801"/>
    </source>
</evidence>
<dbReference type="Proteomes" id="UP000291832">
    <property type="component" value="Unassembled WGS sequence"/>
</dbReference>
<dbReference type="NCBIfam" id="NF004127">
    <property type="entry name" value="PRK05617.1"/>
    <property type="match status" value="1"/>
</dbReference>
<dbReference type="GO" id="GO:0005829">
    <property type="term" value="C:cytosol"/>
    <property type="evidence" value="ECO:0007669"/>
    <property type="project" value="TreeGrafter"/>
</dbReference>
<dbReference type="EC" id="3.1.2.4" evidence="2"/>
<evidence type="ECO:0000313" key="5">
    <source>
        <dbReference type="EMBL" id="RZT64532.1"/>
    </source>
</evidence>
<dbReference type="InterPro" id="IPR032259">
    <property type="entry name" value="HIBYL-CoA-H"/>
</dbReference>
<dbReference type="PANTHER" id="PTHR43176:SF3">
    <property type="entry name" value="3-HYDROXYISOBUTYRYL-COA HYDROLASE, MITOCHONDRIAL"/>
    <property type="match status" value="1"/>
</dbReference>
<gene>
    <name evidence="5" type="ORF">EV139_1950</name>
</gene>
<dbReference type="InterPro" id="IPR045004">
    <property type="entry name" value="ECH_dom"/>
</dbReference>
<reference evidence="5 6" key="1">
    <citation type="journal article" date="2015" name="Stand. Genomic Sci.">
        <title>Genomic Encyclopedia of Bacterial and Archaeal Type Strains, Phase III: the genomes of soil and plant-associated and newly described type strains.</title>
        <authorList>
            <person name="Whitman W.B."/>
            <person name="Woyke T."/>
            <person name="Klenk H.P."/>
            <person name="Zhou Y."/>
            <person name="Lilburn T.G."/>
            <person name="Beck B.J."/>
            <person name="De Vos P."/>
            <person name="Vandamme P."/>
            <person name="Eisen J.A."/>
            <person name="Garrity G."/>
            <person name="Hugenholtz P."/>
            <person name="Kyrpides N.C."/>
        </authorList>
    </citation>
    <scope>NUCLEOTIDE SEQUENCE [LARGE SCALE GENOMIC DNA]</scope>
    <source>
        <strain evidence="5 6">RF6</strain>
    </source>
</reference>
<organism evidence="5 6">
    <name type="scientific">Leucobacter luti</name>
    <dbReference type="NCBI Taxonomy" id="340320"/>
    <lineage>
        <taxon>Bacteria</taxon>
        <taxon>Bacillati</taxon>
        <taxon>Actinomycetota</taxon>
        <taxon>Actinomycetes</taxon>
        <taxon>Micrococcales</taxon>
        <taxon>Microbacteriaceae</taxon>
        <taxon>Leucobacter</taxon>
    </lineage>
</organism>
<proteinExistence type="predicted"/>
<dbReference type="CDD" id="cd06558">
    <property type="entry name" value="crotonase-like"/>
    <property type="match status" value="1"/>
</dbReference>
<evidence type="ECO:0000259" key="4">
    <source>
        <dbReference type="Pfam" id="PF16113"/>
    </source>
</evidence>
<dbReference type="PANTHER" id="PTHR43176">
    <property type="entry name" value="3-HYDROXYISOBUTYRYL-COA HYDROLASE-RELATED"/>
    <property type="match status" value="1"/>
</dbReference>
<protein>
    <recommendedName>
        <fullName evidence="2">3-hydroxyisobutyryl-CoA hydrolase</fullName>
        <ecNumber evidence="2">3.1.2.4</ecNumber>
    </recommendedName>
</protein>
<dbReference type="GO" id="GO:0006574">
    <property type="term" value="P:L-valine catabolic process"/>
    <property type="evidence" value="ECO:0007669"/>
    <property type="project" value="TreeGrafter"/>
</dbReference>
<name>A0A4Q7TXS8_9MICO</name>
<dbReference type="Gene3D" id="3.90.226.10">
    <property type="entry name" value="2-enoyl-CoA Hydratase, Chain A, domain 1"/>
    <property type="match status" value="1"/>
</dbReference>
<dbReference type="EMBL" id="SHKI01000005">
    <property type="protein sequence ID" value="RZT64532.1"/>
    <property type="molecule type" value="Genomic_DNA"/>
</dbReference>
<dbReference type="SUPFAM" id="SSF52096">
    <property type="entry name" value="ClpP/crotonase"/>
    <property type="match status" value="1"/>
</dbReference>
<dbReference type="GO" id="GO:0003860">
    <property type="term" value="F:3-hydroxyisobutyryl-CoA hydrolase activity"/>
    <property type="evidence" value="ECO:0007669"/>
    <property type="project" value="UniProtKB-EC"/>
</dbReference>
<dbReference type="Pfam" id="PF16113">
    <property type="entry name" value="ECH_2"/>
    <property type="match status" value="1"/>
</dbReference>
<evidence type="ECO:0000313" key="6">
    <source>
        <dbReference type="Proteomes" id="UP000291832"/>
    </source>
</evidence>
<comment type="catalytic activity">
    <reaction evidence="1">
        <text>3-hydroxy-2-methylpropanoyl-CoA + H2O = 3-hydroxy-2-methylpropanoate + CoA + H(+)</text>
        <dbReference type="Rhea" id="RHEA:20888"/>
        <dbReference type="ChEBI" id="CHEBI:11805"/>
        <dbReference type="ChEBI" id="CHEBI:15377"/>
        <dbReference type="ChEBI" id="CHEBI:15378"/>
        <dbReference type="ChEBI" id="CHEBI:57287"/>
        <dbReference type="ChEBI" id="CHEBI:57340"/>
        <dbReference type="EC" id="3.1.2.4"/>
    </reaction>
</comment>
<sequence length="388" mass="39435">MDGRCYGADMSTAAPATPAVPTEPLVLVRRDGAITHVTLNRPRAINALSEEMFGILARALGAARTAAREADAPTAILLDGAGERGFCGGGDIKELSGVGSVRILALEYAVDHWIATSPVPVVAIMDGIAMGGGIGLGGHAAHRIVTERSRLAMPEVRIGIAPDVGGHLLLSRAPGRLGEFLAVTAGEFGAADALALGFADHFVPSARLGDLRAALAAGEEPGLACARFAEPAPRPAAGSVIDAATWWDPIAAAALGTEHPAASADPAGAATRLSAALAASDHPEAAATAELVAGMCPTSVAVTLAQLDRTCRERLDLAAVLADDLRVLGRLAPRPDFAEGVRAQVIDKDRTPAWSPATIADLDPAVLAAIVDPRLAPGEAALDLTPAV</sequence>
<comment type="caution">
    <text evidence="5">The sequence shown here is derived from an EMBL/GenBank/DDBJ whole genome shotgun (WGS) entry which is preliminary data.</text>
</comment>
<accession>A0A4Q7TXS8</accession>